<evidence type="ECO:0000259" key="5">
    <source>
        <dbReference type="PROSITE" id="PS50090"/>
    </source>
</evidence>
<keyword evidence="2" id="KW-0238">DNA-binding</keyword>
<dbReference type="PROSITE" id="PS50090">
    <property type="entry name" value="MYB_LIKE"/>
    <property type="match status" value="2"/>
</dbReference>
<evidence type="ECO:0000256" key="1">
    <source>
        <dbReference type="ARBA" id="ARBA00004123"/>
    </source>
</evidence>
<accession>A0ABP0YGP5</accession>
<evidence type="ECO:0000259" key="6">
    <source>
        <dbReference type="PROSITE" id="PS51294"/>
    </source>
</evidence>
<dbReference type="PANTHER" id="PTHR10641">
    <property type="entry name" value="MYB FAMILY TRANSCRIPTION FACTOR"/>
    <property type="match status" value="1"/>
</dbReference>
<evidence type="ECO:0000313" key="8">
    <source>
        <dbReference type="Proteomes" id="UP001642487"/>
    </source>
</evidence>
<comment type="subcellular location">
    <subcellularLocation>
        <location evidence="1">Nucleus</location>
    </subcellularLocation>
</comment>
<dbReference type="CDD" id="cd00167">
    <property type="entry name" value="SANT"/>
    <property type="match status" value="2"/>
</dbReference>
<dbReference type="PROSITE" id="PS51294">
    <property type="entry name" value="HTH_MYB"/>
    <property type="match status" value="2"/>
</dbReference>
<evidence type="ECO:0000313" key="7">
    <source>
        <dbReference type="EMBL" id="CAK9319669.1"/>
    </source>
</evidence>
<dbReference type="SUPFAM" id="SSF46689">
    <property type="entry name" value="Homeodomain-like"/>
    <property type="match status" value="1"/>
</dbReference>
<evidence type="ECO:0000256" key="2">
    <source>
        <dbReference type="ARBA" id="ARBA00023125"/>
    </source>
</evidence>
<dbReference type="Proteomes" id="UP001642487">
    <property type="component" value="Chromosome 4"/>
</dbReference>
<dbReference type="InterPro" id="IPR017930">
    <property type="entry name" value="Myb_dom"/>
</dbReference>
<dbReference type="Pfam" id="PF00249">
    <property type="entry name" value="Myb_DNA-binding"/>
    <property type="match status" value="2"/>
</dbReference>
<feature type="domain" description="HTH myb-type" evidence="6">
    <location>
        <begin position="66"/>
        <end position="116"/>
    </location>
</feature>
<proteinExistence type="predicted"/>
<dbReference type="SMART" id="SM00717">
    <property type="entry name" value="SANT"/>
    <property type="match status" value="2"/>
</dbReference>
<feature type="domain" description="Myb-like" evidence="5">
    <location>
        <begin position="9"/>
        <end position="61"/>
    </location>
</feature>
<sequence>MGRPPCCDKVGIKKGPWTPEEDILLVSYIQQHGPGNWRSVPTNTGLLRCSKSCRLRWTNYLRPGIKRGNFTPHEEGMIIHLQALLGNKWAAIASYLPQRTDNDIKNYWNTHLKKKLKSAFEDHNNSPHNSKASDHSTTSEFFSKGFFNDSSKRSFDFDSASSSSAASCFGPNRASTASSSSSTYYSSAENISRLLEGWMRSSPKKNDENNNENLFHFHEKQSHDNGDSSMVSIQGLEPKTEQDGSDGVALRKEIESSIVSPKNLNNDDNNFDVGKMMKKKMSYESCENYDNIKQNRSENNNQNNPPLSFLEKWLLDDTAVQVEEMMALSPMF</sequence>
<dbReference type="InterPro" id="IPR001005">
    <property type="entry name" value="SANT/Myb"/>
</dbReference>
<feature type="domain" description="HTH myb-type" evidence="6">
    <location>
        <begin position="9"/>
        <end position="65"/>
    </location>
</feature>
<dbReference type="Gene3D" id="1.10.10.60">
    <property type="entry name" value="Homeodomain-like"/>
    <property type="match status" value="2"/>
</dbReference>
<dbReference type="InterPro" id="IPR009057">
    <property type="entry name" value="Homeodomain-like_sf"/>
</dbReference>
<dbReference type="EMBL" id="OZ021738">
    <property type="protein sequence ID" value="CAK9319669.1"/>
    <property type="molecule type" value="Genomic_DNA"/>
</dbReference>
<evidence type="ECO:0000256" key="4">
    <source>
        <dbReference type="SAM" id="MobiDB-lite"/>
    </source>
</evidence>
<evidence type="ECO:0000256" key="3">
    <source>
        <dbReference type="ARBA" id="ARBA00023242"/>
    </source>
</evidence>
<dbReference type="PANTHER" id="PTHR10641:SF1152">
    <property type="entry name" value="TRANSCRIPTION FACTOR MYB60"/>
    <property type="match status" value="1"/>
</dbReference>
<name>A0ABP0YGP5_9ROSI</name>
<reference evidence="7 8" key="1">
    <citation type="submission" date="2024-03" db="EMBL/GenBank/DDBJ databases">
        <authorList>
            <person name="Gkanogiannis A."/>
            <person name="Becerra Lopez-Lavalle L."/>
        </authorList>
    </citation>
    <scope>NUCLEOTIDE SEQUENCE [LARGE SCALE GENOMIC DNA]</scope>
</reference>
<feature type="region of interest" description="Disordered" evidence="4">
    <location>
        <begin position="163"/>
        <end position="182"/>
    </location>
</feature>
<feature type="domain" description="Myb-like" evidence="5">
    <location>
        <begin position="62"/>
        <end position="112"/>
    </location>
</feature>
<protein>
    <submittedName>
        <fullName evidence="7">Uncharacterized protein</fullName>
    </submittedName>
</protein>
<keyword evidence="3" id="KW-0539">Nucleus</keyword>
<dbReference type="InterPro" id="IPR015495">
    <property type="entry name" value="Myb_TF_plants"/>
</dbReference>
<organism evidence="7 8">
    <name type="scientific">Citrullus colocynthis</name>
    <name type="common">colocynth</name>
    <dbReference type="NCBI Taxonomy" id="252529"/>
    <lineage>
        <taxon>Eukaryota</taxon>
        <taxon>Viridiplantae</taxon>
        <taxon>Streptophyta</taxon>
        <taxon>Embryophyta</taxon>
        <taxon>Tracheophyta</taxon>
        <taxon>Spermatophyta</taxon>
        <taxon>Magnoliopsida</taxon>
        <taxon>eudicotyledons</taxon>
        <taxon>Gunneridae</taxon>
        <taxon>Pentapetalae</taxon>
        <taxon>rosids</taxon>
        <taxon>fabids</taxon>
        <taxon>Cucurbitales</taxon>
        <taxon>Cucurbitaceae</taxon>
        <taxon>Benincaseae</taxon>
        <taxon>Citrullus</taxon>
    </lineage>
</organism>
<keyword evidence="8" id="KW-1185">Reference proteome</keyword>
<gene>
    <name evidence="7" type="ORF">CITCOLO1_LOCUS11683</name>
</gene>